<feature type="transmembrane region" description="Helical" evidence="2">
    <location>
        <begin position="241"/>
        <end position="261"/>
    </location>
</feature>
<keyword evidence="2" id="KW-0812">Transmembrane</keyword>
<evidence type="ECO:0000256" key="2">
    <source>
        <dbReference type="SAM" id="Phobius"/>
    </source>
</evidence>
<organism evidence="4 5">
    <name type="scientific">Promicromonospora kroppenstedtii</name>
    <dbReference type="NCBI Taxonomy" id="440482"/>
    <lineage>
        <taxon>Bacteria</taxon>
        <taxon>Bacillati</taxon>
        <taxon>Actinomycetota</taxon>
        <taxon>Actinomycetes</taxon>
        <taxon>Micrococcales</taxon>
        <taxon>Promicromonosporaceae</taxon>
        <taxon>Promicromonospora</taxon>
    </lineage>
</organism>
<keyword evidence="2" id="KW-1133">Transmembrane helix</keyword>
<feature type="region of interest" description="Disordered" evidence="1">
    <location>
        <begin position="194"/>
        <end position="235"/>
    </location>
</feature>
<reference evidence="4 5" key="1">
    <citation type="submission" date="2024-10" db="EMBL/GenBank/DDBJ databases">
        <title>The Natural Products Discovery Center: Release of the First 8490 Sequenced Strains for Exploring Actinobacteria Biosynthetic Diversity.</title>
        <authorList>
            <person name="Kalkreuter E."/>
            <person name="Kautsar S.A."/>
            <person name="Yang D."/>
            <person name="Bader C.D."/>
            <person name="Teijaro C.N."/>
            <person name="Fluegel L."/>
            <person name="Davis C.M."/>
            <person name="Simpson J.R."/>
            <person name="Lauterbach L."/>
            <person name="Steele A.D."/>
            <person name="Gui C."/>
            <person name="Meng S."/>
            <person name="Li G."/>
            <person name="Viehrig K."/>
            <person name="Ye F."/>
            <person name="Su P."/>
            <person name="Kiefer A.F."/>
            <person name="Nichols A."/>
            <person name="Cepeda A.J."/>
            <person name="Yan W."/>
            <person name="Fan B."/>
            <person name="Jiang Y."/>
            <person name="Adhikari A."/>
            <person name="Zheng C.-J."/>
            <person name="Schuster L."/>
            <person name="Cowan T.M."/>
            <person name="Smanski M.J."/>
            <person name="Chevrette M.G."/>
            <person name="De Carvalho L.P.S."/>
            <person name="Shen B."/>
        </authorList>
    </citation>
    <scope>NUCLEOTIDE SEQUENCE [LARGE SCALE GENOMIC DNA]</scope>
    <source>
        <strain evidence="4 5">NPDC019481</strain>
    </source>
</reference>
<feature type="compositionally biased region" description="Low complexity" evidence="1">
    <location>
        <begin position="203"/>
        <end position="235"/>
    </location>
</feature>
<dbReference type="EMBL" id="JBIRYI010000005">
    <property type="protein sequence ID" value="MFI2487233.1"/>
    <property type="molecule type" value="Genomic_DNA"/>
</dbReference>
<keyword evidence="5" id="KW-1185">Reference proteome</keyword>
<sequence length="269" mass="27945">MKKLLAGGTLAVLAFGGMIASAAPASAHTPSVSSDCGFVNVDLKYYQGAKVTVVIDGQTVEDTEFNGGFQKRYEENLGLDKAHEWTVTVDAYDGKDGTQYDWSQSGSIGVCQTPPPAEVVNPVVPEAVSGCAASLDDIVLPESTEAITYTKTEAGIVATLNSEEFIFPEELGAYIPQEDGSALLPTEAIVFEEECEPTPTPSEPSVEPSEAASVPPVDEPSASPSPAAEEPEELAATGATVGGAIAFAALLAIGGVALVWARKRMQHNA</sequence>
<gene>
    <name evidence="4" type="ORF">ACH47X_10015</name>
</gene>
<keyword evidence="3" id="KW-0732">Signal</keyword>
<feature type="signal peptide" evidence="3">
    <location>
        <begin position="1"/>
        <end position="22"/>
    </location>
</feature>
<evidence type="ECO:0000256" key="1">
    <source>
        <dbReference type="SAM" id="MobiDB-lite"/>
    </source>
</evidence>
<evidence type="ECO:0008006" key="6">
    <source>
        <dbReference type="Google" id="ProtNLM"/>
    </source>
</evidence>
<evidence type="ECO:0000313" key="4">
    <source>
        <dbReference type="EMBL" id="MFI2487233.1"/>
    </source>
</evidence>
<dbReference type="RefSeq" id="WP_397403772.1">
    <property type="nucleotide sequence ID" value="NZ_JBIRYI010000005.1"/>
</dbReference>
<protein>
    <recommendedName>
        <fullName evidence="6">LPXTG-motif cell wall anchor domain-containing protein</fullName>
    </recommendedName>
</protein>
<name>A0ABW7XIR0_9MICO</name>
<evidence type="ECO:0000313" key="5">
    <source>
        <dbReference type="Proteomes" id="UP001611580"/>
    </source>
</evidence>
<feature type="chain" id="PRO_5046834842" description="LPXTG-motif cell wall anchor domain-containing protein" evidence="3">
    <location>
        <begin position="23"/>
        <end position="269"/>
    </location>
</feature>
<evidence type="ECO:0000256" key="3">
    <source>
        <dbReference type="SAM" id="SignalP"/>
    </source>
</evidence>
<proteinExistence type="predicted"/>
<comment type="caution">
    <text evidence="4">The sequence shown here is derived from an EMBL/GenBank/DDBJ whole genome shotgun (WGS) entry which is preliminary data.</text>
</comment>
<accession>A0ABW7XIR0</accession>
<dbReference type="Proteomes" id="UP001611580">
    <property type="component" value="Unassembled WGS sequence"/>
</dbReference>
<keyword evidence="2" id="KW-0472">Membrane</keyword>